<dbReference type="Pfam" id="PF01535">
    <property type="entry name" value="PPR"/>
    <property type="match status" value="3"/>
</dbReference>
<accession>A0AAN9P1Y0</accession>
<keyword evidence="1" id="KW-0677">Repeat</keyword>
<dbReference type="InterPro" id="IPR046960">
    <property type="entry name" value="PPR_At4g14850-like_plant"/>
</dbReference>
<dbReference type="Pfam" id="PF13041">
    <property type="entry name" value="PPR_2"/>
    <property type="match status" value="1"/>
</dbReference>
<feature type="repeat" description="PPR" evidence="2">
    <location>
        <begin position="172"/>
        <end position="206"/>
    </location>
</feature>
<evidence type="ECO:0000256" key="1">
    <source>
        <dbReference type="ARBA" id="ARBA00022737"/>
    </source>
</evidence>
<dbReference type="InterPro" id="IPR046848">
    <property type="entry name" value="E_motif"/>
</dbReference>
<dbReference type="Proteomes" id="UP001372338">
    <property type="component" value="Unassembled WGS sequence"/>
</dbReference>
<evidence type="ECO:0000313" key="4">
    <source>
        <dbReference type="Proteomes" id="UP001372338"/>
    </source>
</evidence>
<dbReference type="Pfam" id="PF20431">
    <property type="entry name" value="E_motif"/>
    <property type="match status" value="1"/>
</dbReference>
<organism evidence="3 4">
    <name type="scientific">Crotalaria pallida</name>
    <name type="common">Smooth rattlebox</name>
    <name type="synonym">Crotalaria striata</name>
    <dbReference type="NCBI Taxonomy" id="3830"/>
    <lineage>
        <taxon>Eukaryota</taxon>
        <taxon>Viridiplantae</taxon>
        <taxon>Streptophyta</taxon>
        <taxon>Embryophyta</taxon>
        <taxon>Tracheophyta</taxon>
        <taxon>Spermatophyta</taxon>
        <taxon>Magnoliopsida</taxon>
        <taxon>eudicotyledons</taxon>
        <taxon>Gunneridae</taxon>
        <taxon>Pentapetalae</taxon>
        <taxon>rosids</taxon>
        <taxon>fabids</taxon>
        <taxon>Fabales</taxon>
        <taxon>Fabaceae</taxon>
        <taxon>Papilionoideae</taxon>
        <taxon>50 kb inversion clade</taxon>
        <taxon>genistoids sensu lato</taxon>
        <taxon>core genistoids</taxon>
        <taxon>Crotalarieae</taxon>
        <taxon>Crotalaria</taxon>
    </lineage>
</organism>
<protein>
    <recommendedName>
        <fullName evidence="5">Pentatricopeptide repeat protein</fullName>
    </recommendedName>
</protein>
<evidence type="ECO:0000313" key="3">
    <source>
        <dbReference type="EMBL" id="KAK7283713.1"/>
    </source>
</evidence>
<dbReference type="SUPFAM" id="SSF48452">
    <property type="entry name" value="TPR-like"/>
    <property type="match status" value="1"/>
</dbReference>
<dbReference type="InterPro" id="IPR002885">
    <property type="entry name" value="PPR_rpt"/>
</dbReference>
<dbReference type="PANTHER" id="PTHR47926">
    <property type="entry name" value="PENTATRICOPEPTIDE REPEAT-CONTAINING PROTEIN"/>
    <property type="match status" value="1"/>
</dbReference>
<dbReference type="PROSITE" id="PS51375">
    <property type="entry name" value="PPR"/>
    <property type="match status" value="2"/>
</dbReference>
<dbReference type="FunFam" id="1.25.40.10:FF:000184">
    <property type="entry name" value="Pentatricopeptide repeat-containing protein, chloroplastic"/>
    <property type="match status" value="1"/>
</dbReference>
<sequence length="536" mass="60625">MQNQWNLNDHVKSILQKSNHLNHLKQLQSHLITLGHSQTHFYAFKLLRFCSISLSNLHYARLIFNHLTSPNIYLYTAMITAYASHPHTHANAIQLYRNLLRQSSPKPNQFIYPHVLKSCMGQRGTDLLHAQILKSGFGQYPVVETALVDSYSRSLGNVGSARKVFDEMSERNVVSFTAMVSGYARAGDVESAVRLFDEIPVRDVPSWNALIAGCTQNGFFSEGIKLFRKMVVVGLEERYRCNKPNQVTVVCALSACGHTGMLQLGKWIHGYVYKNGFVVDSFISNALVDMYGKCGSLKQARKVFETNPDKGLTSWNSMINSFALHGQSDCAIAMFDEMMKFGGDVRPDEVTFIGLLNACTHGGLVEKGYYYFEMMVRKFRIEPQISHYGCLIDLLGRAGRFDEAMEVVKGMSMEPDEVIWGSLLNGCKVYGRTDLAELAAKKLVEIDPHNGGYGAMLANVYGELRKWDEVRNVWRTLKEQKSYKIPGCSWIEVDDQVQQFYSLDKSNPKTEELYSVLESLIGFRNEVKIEPYSLIT</sequence>
<feature type="repeat" description="PPR" evidence="2">
    <location>
        <begin position="311"/>
        <end position="345"/>
    </location>
</feature>
<evidence type="ECO:0000256" key="2">
    <source>
        <dbReference type="PROSITE-ProRule" id="PRU00708"/>
    </source>
</evidence>
<gene>
    <name evidence="3" type="ORF">RIF29_13441</name>
</gene>
<keyword evidence="4" id="KW-1185">Reference proteome</keyword>
<dbReference type="Gene3D" id="1.25.40.10">
    <property type="entry name" value="Tetratricopeptide repeat domain"/>
    <property type="match status" value="4"/>
</dbReference>
<dbReference type="EMBL" id="JAYWIO010000002">
    <property type="protein sequence ID" value="KAK7283713.1"/>
    <property type="molecule type" value="Genomic_DNA"/>
</dbReference>
<dbReference type="GO" id="GO:0003723">
    <property type="term" value="F:RNA binding"/>
    <property type="evidence" value="ECO:0007669"/>
    <property type="project" value="InterPro"/>
</dbReference>
<name>A0AAN9P1Y0_CROPI</name>
<dbReference type="PANTHER" id="PTHR47926:SF453">
    <property type="entry name" value="PENTATRICOPEPTIDE REPEAT (PPR) SUPERFAMILY PROTEIN"/>
    <property type="match status" value="1"/>
</dbReference>
<proteinExistence type="predicted"/>
<comment type="caution">
    <text evidence="3">The sequence shown here is derived from an EMBL/GenBank/DDBJ whole genome shotgun (WGS) entry which is preliminary data.</text>
</comment>
<dbReference type="GO" id="GO:0009451">
    <property type="term" value="P:RNA modification"/>
    <property type="evidence" value="ECO:0007669"/>
    <property type="project" value="InterPro"/>
</dbReference>
<dbReference type="Pfam" id="PF12854">
    <property type="entry name" value="PPR_1"/>
    <property type="match status" value="1"/>
</dbReference>
<dbReference type="FunFam" id="1.25.40.10:FF:000348">
    <property type="entry name" value="Pentatricopeptide repeat-containing protein chloroplastic"/>
    <property type="match status" value="1"/>
</dbReference>
<dbReference type="NCBIfam" id="TIGR00756">
    <property type="entry name" value="PPR"/>
    <property type="match status" value="5"/>
</dbReference>
<reference evidence="3 4" key="1">
    <citation type="submission" date="2024-01" db="EMBL/GenBank/DDBJ databases">
        <title>The genomes of 5 underutilized Papilionoideae crops provide insights into root nodulation and disease resistanc.</title>
        <authorList>
            <person name="Yuan L."/>
        </authorList>
    </citation>
    <scope>NUCLEOTIDE SEQUENCE [LARGE SCALE GENOMIC DNA]</scope>
    <source>
        <strain evidence="3">ZHUSHIDOU_FW_LH</strain>
        <tissue evidence="3">Leaf</tissue>
    </source>
</reference>
<dbReference type="AlphaFoldDB" id="A0AAN9P1Y0"/>
<dbReference type="InterPro" id="IPR011990">
    <property type="entry name" value="TPR-like_helical_dom_sf"/>
</dbReference>
<evidence type="ECO:0008006" key="5">
    <source>
        <dbReference type="Google" id="ProtNLM"/>
    </source>
</evidence>